<reference evidence="1 2" key="1">
    <citation type="journal article" date="2024" name="G3 (Bethesda)">
        <title>Genome assembly of Hibiscus sabdariffa L. provides insights into metabolisms of medicinal natural products.</title>
        <authorList>
            <person name="Kim T."/>
        </authorList>
    </citation>
    <scope>NUCLEOTIDE SEQUENCE [LARGE SCALE GENOMIC DNA]</scope>
    <source>
        <strain evidence="1">TK-2024</strain>
        <tissue evidence="1">Old leaves</tissue>
    </source>
</reference>
<evidence type="ECO:0000313" key="2">
    <source>
        <dbReference type="Proteomes" id="UP001472677"/>
    </source>
</evidence>
<evidence type="ECO:0000313" key="1">
    <source>
        <dbReference type="EMBL" id="KAK8599785.1"/>
    </source>
</evidence>
<dbReference type="EMBL" id="JBBPBM010000001">
    <property type="protein sequence ID" value="KAK8599785.1"/>
    <property type="molecule type" value="Genomic_DNA"/>
</dbReference>
<dbReference type="Proteomes" id="UP001472677">
    <property type="component" value="Unassembled WGS sequence"/>
</dbReference>
<proteinExistence type="predicted"/>
<comment type="caution">
    <text evidence="1">The sequence shown here is derived from an EMBL/GenBank/DDBJ whole genome shotgun (WGS) entry which is preliminary data.</text>
</comment>
<sequence length="94" mass="10455">MFGDTKLCIVEKHNIPEYIEKEENNEVGELNKSSLLLLVKQVKYLGDIYQGKNARVFVPPVSDSTTREEGVGVGSELCNAGKIRPKVAKGKRCF</sequence>
<organism evidence="1 2">
    <name type="scientific">Hibiscus sabdariffa</name>
    <name type="common">roselle</name>
    <dbReference type="NCBI Taxonomy" id="183260"/>
    <lineage>
        <taxon>Eukaryota</taxon>
        <taxon>Viridiplantae</taxon>
        <taxon>Streptophyta</taxon>
        <taxon>Embryophyta</taxon>
        <taxon>Tracheophyta</taxon>
        <taxon>Spermatophyta</taxon>
        <taxon>Magnoliopsida</taxon>
        <taxon>eudicotyledons</taxon>
        <taxon>Gunneridae</taxon>
        <taxon>Pentapetalae</taxon>
        <taxon>rosids</taxon>
        <taxon>malvids</taxon>
        <taxon>Malvales</taxon>
        <taxon>Malvaceae</taxon>
        <taxon>Malvoideae</taxon>
        <taxon>Hibiscus</taxon>
    </lineage>
</organism>
<keyword evidence="2" id="KW-1185">Reference proteome</keyword>
<name>A0ABR2GAF7_9ROSI</name>
<gene>
    <name evidence="1" type="ORF">V6N12_049658</name>
</gene>
<protein>
    <submittedName>
        <fullName evidence="1">Uncharacterized protein</fullName>
    </submittedName>
</protein>
<accession>A0ABR2GAF7</accession>